<evidence type="ECO:0000313" key="3">
    <source>
        <dbReference type="Proteomes" id="UP000297245"/>
    </source>
</evidence>
<evidence type="ECO:0000256" key="1">
    <source>
        <dbReference type="SAM" id="MobiDB-lite"/>
    </source>
</evidence>
<keyword evidence="3" id="KW-1185">Reference proteome</keyword>
<organism evidence="2 3">
    <name type="scientific">Dendrothele bispora (strain CBS 962.96)</name>
    <dbReference type="NCBI Taxonomy" id="1314807"/>
    <lineage>
        <taxon>Eukaryota</taxon>
        <taxon>Fungi</taxon>
        <taxon>Dikarya</taxon>
        <taxon>Basidiomycota</taxon>
        <taxon>Agaricomycotina</taxon>
        <taxon>Agaricomycetes</taxon>
        <taxon>Agaricomycetidae</taxon>
        <taxon>Agaricales</taxon>
        <taxon>Agaricales incertae sedis</taxon>
        <taxon>Dendrothele</taxon>
    </lineage>
</organism>
<dbReference type="AlphaFoldDB" id="A0A4S8LKH9"/>
<dbReference type="OrthoDB" id="3025211at2759"/>
<dbReference type="EMBL" id="ML179366">
    <property type="protein sequence ID" value="THU89460.1"/>
    <property type="molecule type" value="Genomic_DNA"/>
</dbReference>
<proteinExistence type="predicted"/>
<evidence type="ECO:0000313" key="2">
    <source>
        <dbReference type="EMBL" id="THU89460.1"/>
    </source>
</evidence>
<feature type="region of interest" description="Disordered" evidence="1">
    <location>
        <begin position="184"/>
        <end position="212"/>
    </location>
</feature>
<accession>A0A4S8LKH9</accession>
<sequence>MRDRAWPLIGDVYGDRQVEFLWSAHAMGLLNPQAVLGVNGIAEVPSDTVPSSHNFPSPPQTLRGATTGLLNYIHKTEKNENMYTPFTCHCPNDWPAALEVYTNFVDYTKCLNESTLGPYSFQVFVDKHAKATKPCGHPPKNAHRYTRPKTTEIPVSLSHKSQMNQLEQMHYEGVENNEELDVGEALDQAEGEAYGGGRASSSRTRSYRDKPY</sequence>
<gene>
    <name evidence="2" type="ORF">K435DRAFT_865244</name>
</gene>
<protein>
    <submittedName>
        <fullName evidence="2">Uncharacterized protein</fullName>
    </submittedName>
</protein>
<dbReference type="Proteomes" id="UP000297245">
    <property type="component" value="Unassembled WGS sequence"/>
</dbReference>
<reference evidence="2 3" key="1">
    <citation type="journal article" date="2019" name="Nat. Ecol. Evol.">
        <title>Megaphylogeny resolves global patterns of mushroom evolution.</title>
        <authorList>
            <person name="Varga T."/>
            <person name="Krizsan K."/>
            <person name="Foldi C."/>
            <person name="Dima B."/>
            <person name="Sanchez-Garcia M."/>
            <person name="Sanchez-Ramirez S."/>
            <person name="Szollosi G.J."/>
            <person name="Szarkandi J.G."/>
            <person name="Papp V."/>
            <person name="Albert L."/>
            <person name="Andreopoulos W."/>
            <person name="Angelini C."/>
            <person name="Antonin V."/>
            <person name="Barry K.W."/>
            <person name="Bougher N.L."/>
            <person name="Buchanan P."/>
            <person name="Buyck B."/>
            <person name="Bense V."/>
            <person name="Catcheside P."/>
            <person name="Chovatia M."/>
            <person name="Cooper J."/>
            <person name="Damon W."/>
            <person name="Desjardin D."/>
            <person name="Finy P."/>
            <person name="Geml J."/>
            <person name="Haridas S."/>
            <person name="Hughes K."/>
            <person name="Justo A."/>
            <person name="Karasinski D."/>
            <person name="Kautmanova I."/>
            <person name="Kiss B."/>
            <person name="Kocsube S."/>
            <person name="Kotiranta H."/>
            <person name="LaButti K.M."/>
            <person name="Lechner B.E."/>
            <person name="Liimatainen K."/>
            <person name="Lipzen A."/>
            <person name="Lukacs Z."/>
            <person name="Mihaltcheva S."/>
            <person name="Morgado L.N."/>
            <person name="Niskanen T."/>
            <person name="Noordeloos M.E."/>
            <person name="Ohm R.A."/>
            <person name="Ortiz-Santana B."/>
            <person name="Ovrebo C."/>
            <person name="Racz N."/>
            <person name="Riley R."/>
            <person name="Savchenko A."/>
            <person name="Shiryaev A."/>
            <person name="Soop K."/>
            <person name="Spirin V."/>
            <person name="Szebenyi C."/>
            <person name="Tomsovsky M."/>
            <person name="Tulloss R.E."/>
            <person name="Uehling J."/>
            <person name="Grigoriev I.V."/>
            <person name="Vagvolgyi C."/>
            <person name="Papp T."/>
            <person name="Martin F.M."/>
            <person name="Miettinen O."/>
            <person name="Hibbett D.S."/>
            <person name="Nagy L.G."/>
        </authorList>
    </citation>
    <scope>NUCLEOTIDE SEQUENCE [LARGE SCALE GENOMIC DNA]</scope>
    <source>
        <strain evidence="2 3">CBS 962.96</strain>
    </source>
</reference>
<name>A0A4S8LKH9_DENBC</name>